<dbReference type="RefSeq" id="WP_114642222.1">
    <property type="nucleotide sequence ID" value="NZ_JAACIO010000012.1"/>
</dbReference>
<keyword evidence="1" id="KW-0812">Transmembrane</keyword>
<evidence type="ECO:0000313" key="2">
    <source>
        <dbReference type="EMBL" id="REI41240.1"/>
    </source>
</evidence>
<dbReference type="PANTHER" id="PTHR34821:SF2">
    <property type="entry name" value="INNER MEMBRANE PROTEIN YDCZ"/>
    <property type="match status" value="1"/>
</dbReference>
<keyword evidence="3" id="KW-1185">Reference proteome</keyword>
<evidence type="ECO:0000313" key="3">
    <source>
        <dbReference type="Proteomes" id="UP000263486"/>
    </source>
</evidence>
<feature type="transmembrane region" description="Helical" evidence="1">
    <location>
        <begin position="34"/>
        <end position="55"/>
    </location>
</feature>
<keyword evidence="1" id="KW-0472">Membrane</keyword>
<name>A0ABX9KHB1_9FUSO</name>
<dbReference type="PANTHER" id="PTHR34821">
    <property type="entry name" value="INNER MEMBRANE PROTEIN YDCZ"/>
    <property type="match status" value="1"/>
</dbReference>
<sequence length="151" mass="16885">MYYLIAFLVGGIIIFQMMMNSILSCKVGKLNGIFYNFFTGTLLMGIFFVFNITNFKEGLSKISDGQIWMFAGGILGILILSICNYAIPRMTAVYVTLFIMIGQLVTGNIMEYIIIGNISMKKILGCTLILTGVMYDMVMGKVKKSKAEQYN</sequence>
<evidence type="ECO:0000256" key="1">
    <source>
        <dbReference type="SAM" id="Phobius"/>
    </source>
</evidence>
<dbReference type="EMBL" id="QUAJ01000011">
    <property type="protein sequence ID" value="REI41240.1"/>
    <property type="molecule type" value="Genomic_DNA"/>
</dbReference>
<reference evidence="2 3" key="1">
    <citation type="submission" date="2018-08" db="EMBL/GenBank/DDBJ databases">
        <title>Draft genome sequence of Psychrilyobacter sp. strain SD5 isolated from Black Sea water.</title>
        <authorList>
            <person name="Yadav S."/>
            <person name="Villanueva L."/>
            <person name="Damste J.S.S."/>
        </authorList>
    </citation>
    <scope>NUCLEOTIDE SEQUENCE [LARGE SCALE GENOMIC DNA]</scope>
    <source>
        <strain evidence="2 3">SD5</strain>
    </source>
</reference>
<dbReference type="Pfam" id="PF04657">
    <property type="entry name" value="DMT_YdcZ"/>
    <property type="match status" value="1"/>
</dbReference>
<keyword evidence="1" id="KW-1133">Transmembrane helix</keyword>
<gene>
    <name evidence="2" type="ORF">DYH56_07335</name>
</gene>
<organism evidence="2 3">
    <name type="scientific">Psychrilyobacter piezotolerans</name>
    <dbReference type="NCBI Taxonomy" id="2293438"/>
    <lineage>
        <taxon>Bacteria</taxon>
        <taxon>Fusobacteriati</taxon>
        <taxon>Fusobacteriota</taxon>
        <taxon>Fusobacteriia</taxon>
        <taxon>Fusobacteriales</taxon>
        <taxon>Fusobacteriaceae</taxon>
        <taxon>Psychrilyobacter</taxon>
    </lineage>
</organism>
<comment type="caution">
    <text evidence="2">The sequence shown here is derived from an EMBL/GenBank/DDBJ whole genome shotgun (WGS) entry which is preliminary data.</text>
</comment>
<protein>
    <recommendedName>
        <fullName evidence="4">DMT family transporter</fullName>
    </recommendedName>
</protein>
<dbReference type="Proteomes" id="UP000263486">
    <property type="component" value="Unassembled WGS sequence"/>
</dbReference>
<feature type="transmembrane region" description="Helical" evidence="1">
    <location>
        <begin position="67"/>
        <end position="87"/>
    </location>
</feature>
<dbReference type="InterPro" id="IPR006750">
    <property type="entry name" value="YdcZ"/>
</dbReference>
<evidence type="ECO:0008006" key="4">
    <source>
        <dbReference type="Google" id="ProtNLM"/>
    </source>
</evidence>
<feature type="transmembrane region" description="Helical" evidence="1">
    <location>
        <begin position="93"/>
        <end position="115"/>
    </location>
</feature>
<proteinExistence type="predicted"/>
<accession>A0ABX9KHB1</accession>